<protein>
    <recommendedName>
        <fullName evidence="4">Alkaline phosphatase family protein</fullName>
    </recommendedName>
</protein>
<dbReference type="InterPro" id="IPR017850">
    <property type="entry name" value="Alkaline_phosphatase_core_sf"/>
</dbReference>
<reference evidence="2" key="1">
    <citation type="submission" date="2023-07" db="EMBL/GenBank/DDBJ databases">
        <title>Sequencing the genomes of 1000 actinobacteria strains.</title>
        <authorList>
            <person name="Klenk H.-P."/>
        </authorList>
    </citation>
    <scope>NUCLEOTIDE SEQUENCE</scope>
    <source>
        <strain evidence="2">DSM 13068</strain>
    </source>
</reference>
<evidence type="ECO:0000313" key="3">
    <source>
        <dbReference type="Proteomes" id="UP001180715"/>
    </source>
</evidence>
<accession>A0ABU1YZK4</accession>
<evidence type="ECO:0000256" key="1">
    <source>
        <dbReference type="SAM" id="MobiDB-lite"/>
    </source>
</evidence>
<gene>
    <name evidence="2" type="ORF">J2S67_001062</name>
</gene>
<evidence type="ECO:0000313" key="2">
    <source>
        <dbReference type="EMBL" id="MDR7293794.1"/>
    </source>
</evidence>
<sequence length="427" mass="46105">MTDFSIPQFGRGADAHGGVDADAQSIPAGDTELPAAPDYGRGTLNMVVPTIDAALSAWHGVVPVCSASFSEANADGLIPGLEPARRAVMVMVDGLGSELIERYGGHAPVIRQAMKHESSRTLSTVFPTTTAAALTAMGTGLAPAEHGIVGYDAVAPDPAGGRRLVNQLGGWPEDLDPGQWQPNPTCFERMETVRRVVTVSRDKFEHSALTRSSLRGGEFVGVTTPHARVAATLAELKHKDVFVYLYWDDLDKAGHAYGVASEKWLHELEELDAAMGRLIAKLPADTLVVLTADHGMVDIPREGRIDYSQFPELIDGVELTAGEPRAVQLHFEQHTPQVQRDAVVAAWKERFGADAWILTREEYVELGWFGASFRDGVLERAGDVVIAAHGPIALYDGRRVSPHAFQMIGQHGSLTEAERRIPFAVLA</sequence>
<proteinExistence type="predicted"/>
<dbReference type="Pfam" id="PF01663">
    <property type="entry name" value="Phosphodiest"/>
    <property type="match status" value="1"/>
</dbReference>
<keyword evidence="3" id="KW-1185">Reference proteome</keyword>
<name>A0ABU1YZK4_9MICC</name>
<dbReference type="PANTHER" id="PTHR10151">
    <property type="entry name" value="ECTONUCLEOTIDE PYROPHOSPHATASE/PHOSPHODIESTERASE"/>
    <property type="match status" value="1"/>
</dbReference>
<dbReference type="SUPFAM" id="SSF53649">
    <property type="entry name" value="Alkaline phosphatase-like"/>
    <property type="match status" value="1"/>
</dbReference>
<feature type="region of interest" description="Disordered" evidence="1">
    <location>
        <begin position="1"/>
        <end position="33"/>
    </location>
</feature>
<evidence type="ECO:0008006" key="4">
    <source>
        <dbReference type="Google" id="ProtNLM"/>
    </source>
</evidence>
<comment type="caution">
    <text evidence="2">The sequence shown here is derived from an EMBL/GenBank/DDBJ whole genome shotgun (WGS) entry which is preliminary data.</text>
</comment>
<dbReference type="EMBL" id="JAVDXX010000001">
    <property type="protein sequence ID" value="MDR7293794.1"/>
    <property type="molecule type" value="Genomic_DNA"/>
</dbReference>
<dbReference type="Gene3D" id="3.40.720.10">
    <property type="entry name" value="Alkaline Phosphatase, subunit A"/>
    <property type="match status" value="1"/>
</dbReference>
<organism evidence="2 3">
    <name type="scientific">Pseudoglutamicibacter albus</name>
    <dbReference type="NCBI Taxonomy" id="98671"/>
    <lineage>
        <taxon>Bacteria</taxon>
        <taxon>Bacillati</taxon>
        <taxon>Actinomycetota</taxon>
        <taxon>Actinomycetes</taxon>
        <taxon>Micrococcales</taxon>
        <taxon>Micrococcaceae</taxon>
        <taxon>Pseudoglutamicibacter</taxon>
    </lineage>
</organism>
<dbReference type="Proteomes" id="UP001180715">
    <property type="component" value="Unassembled WGS sequence"/>
</dbReference>
<dbReference type="RefSeq" id="WP_310246996.1">
    <property type="nucleotide sequence ID" value="NZ_JAVDXX010000001.1"/>
</dbReference>
<dbReference type="InterPro" id="IPR002591">
    <property type="entry name" value="Phosphodiest/P_Trfase"/>
</dbReference>
<dbReference type="PANTHER" id="PTHR10151:SF120">
    <property type="entry name" value="BIS(5'-ADENOSYL)-TRIPHOSPHATASE"/>
    <property type="match status" value="1"/>
</dbReference>